<proteinExistence type="predicted"/>
<dbReference type="GO" id="GO:0031179">
    <property type="term" value="P:peptide modification"/>
    <property type="evidence" value="ECO:0007669"/>
    <property type="project" value="InterPro"/>
</dbReference>
<dbReference type="STRING" id="402600.SAMN05216188_1383"/>
<dbReference type="InterPro" id="IPR007822">
    <property type="entry name" value="LANC-like"/>
</dbReference>
<evidence type="ECO:0000256" key="1">
    <source>
        <dbReference type="SAM" id="MobiDB-lite"/>
    </source>
</evidence>
<dbReference type="CDD" id="cd04792">
    <property type="entry name" value="LanM-like"/>
    <property type="match status" value="1"/>
</dbReference>
<sequence length="919" mass="96800">MGCGPPYSPPPANLGGSSPCAAPGARAKFSGVTSAAETSTGESWTAAFAHALRPLTDAARAEVGAPFDAAFAEQLGRRLVAIAARTLVLELHNARGSLQAPTSAERFAEFTRTLDLEALLRRYPVLARLLRQACDQAVAAHHELSSRYARDRAEIVRVLFGGNDPGALVAVRTGMGDPHRQGRTVAVLTFASGRKLVYRPRPVELHVRFTAQLTWLSTRTGIALRTPRLLAGDGYGWLEHVEHEPCADVAGVARFYRRLGALLALLYAVDGTDMHYENLIACGDQPVLVDVETLFHPTLTPDTDPAALALVRSVHRTALLPHVLVGDNGAADVSGVGGDRGVLSPLDAVGWAEPGTDRMRLVRRPRKSPGARNRPVLGAVAAEPADYQDSLLAGFRAGYDAIVTHRDELLRLVRSCADDEVRFIARATRQYARLLDESTHPSVLVDALDRDLAFGVLVTDDPLLDRLVPFEVSDLWRGDVPLFTCRPGSRDLWTASGLRLPGMLPESGLDAVERKIAAMNEVDRHDQQWVITALLASRPRPVSHRSSASPPGHVAAVDPDPARLLVAACGIADQILAHAVTGRNRVNWLGLELVDDRHWTVQPLGAGLSTGYTGVALFLAELGALTGAARYVEFACDAVRPLPALLEVLAAEPELAAAAGGGFHGLGGLCYGLARLTPLLGLDPSLLASAVALMPREDASTSVVDGVAGSLAAMLAVGTPEALALAGHYAAVLRGAFSPAGGFARGRAGIGWALRRYAAAVGDEASATVAEAYLEDATTDPADIGWCSGLAGVVLARADERLAGLLAAREPLRDMSLCHGELGVVEALAAHHPGAAARRTALVLGALDDHGPRCATPGGVPSPGLLTGLSGIGHGLLRQGFPLPSVLQLHPSPPQRSTSDERVPAPSRRPAGAGRARDR</sequence>
<feature type="domain" description="Lantibiotic biosynthesis protein dehydration" evidence="2">
    <location>
        <begin position="123"/>
        <end position="485"/>
    </location>
</feature>
<protein>
    <submittedName>
        <fullName evidence="3">Type 2 lantibiotic biosynthesis protein LanM</fullName>
    </submittedName>
</protein>
<dbReference type="Proteomes" id="UP000199352">
    <property type="component" value="Unassembled WGS sequence"/>
</dbReference>
<dbReference type="EMBL" id="FOFR01000038">
    <property type="protein sequence ID" value="SES35404.1"/>
    <property type="molecule type" value="Genomic_DNA"/>
</dbReference>
<dbReference type="Gene3D" id="1.50.10.20">
    <property type="match status" value="1"/>
</dbReference>
<feature type="compositionally biased region" description="Low complexity" evidence="1">
    <location>
        <begin position="904"/>
        <end position="919"/>
    </location>
</feature>
<keyword evidence="4" id="KW-1185">Reference proteome</keyword>
<accession>A0A1H9WNI9</accession>
<dbReference type="OrthoDB" id="9148343at2"/>
<name>A0A1H9WNI9_9PSEU</name>
<dbReference type="InterPro" id="IPR017146">
    <property type="entry name" value="Lanti_2_LanM"/>
</dbReference>
<dbReference type="InterPro" id="IPR025410">
    <property type="entry name" value="Lant_dehyd"/>
</dbReference>
<evidence type="ECO:0000313" key="4">
    <source>
        <dbReference type="Proteomes" id="UP000199352"/>
    </source>
</evidence>
<gene>
    <name evidence="3" type="ORF">SAMN05216188_1383</name>
</gene>
<dbReference type="AlphaFoldDB" id="A0A1H9WNI9"/>
<organism evidence="3 4">
    <name type="scientific">Lentzea xinjiangensis</name>
    <dbReference type="NCBI Taxonomy" id="402600"/>
    <lineage>
        <taxon>Bacteria</taxon>
        <taxon>Bacillati</taxon>
        <taxon>Actinomycetota</taxon>
        <taxon>Actinomycetes</taxon>
        <taxon>Pseudonocardiales</taxon>
        <taxon>Pseudonocardiaceae</taxon>
        <taxon>Lentzea</taxon>
    </lineage>
</organism>
<reference evidence="4" key="1">
    <citation type="submission" date="2016-10" db="EMBL/GenBank/DDBJ databases">
        <authorList>
            <person name="Varghese N."/>
            <person name="Submissions S."/>
        </authorList>
    </citation>
    <scope>NUCLEOTIDE SEQUENCE [LARGE SCALE GENOMIC DNA]</scope>
    <source>
        <strain evidence="4">CGMCC 4.3525</strain>
    </source>
</reference>
<feature type="region of interest" description="Disordered" evidence="1">
    <location>
        <begin position="884"/>
        <end position="919"/>
    </location>
</feature>
<dbReference type="NCBIfam" id="TIGR03897">
    <property type="entry name" value="lanti_2_LanM"/>
    <property type="match status" value="1"/>
</dbReference>
<dbReference type="Pfam" id="PF13575">
    <property type="entry name" value="DUF4135"/>
    <property type="match status" value="1"/>
</dbReference>
<evidence type="ECO:0000259" key="2">
    <source>
        <dbReference type="Pfam" id="PF13575"/>
    </source>
</evidence>
<evidence type="ECO:0000313" key="3">
    <source>
        <dbReference type="EMBL" id="SES35404.1"/>
    </source>
</evidence>
<dbReference type="Pfam" id="PF05147">
    <property type="entry name" value="LANC_like"/>
    <property type="match status" value="1"/>
</dbReference>
<dbReference type="SUPFAM" id="SSF158745">
    <property type="entry name" value="LanC-like"/>
    <property type="match status" value="1"/>
</dbReference>
<dbReference type="SMART" id="SM01260">
    <property type="entry name" value="LANC_like"/>
    <property type="match status" value="1"/>
</dbReference>
<dbReference type="PIRSF" id="PIRSF037228">
    <property type="entry name" value="Lant_mod_RumM"/>
    <property type="match status" value="1"/>
</dbReference>